<dbReference type="Gene3D" id="1.10.1510.10">
    <property type="entry name" value="Uncharacterised protein YqeY/AIM41 PF09424, N-terminal domain"/>
    <property type="match status" value="1"/>
</dbReference>
<dbReference type="AlphaFoldDB" id="X1IV46"/>
<name>X1IV46_9ZZZZ</name>
<evidence type="ECO:0000313" key="1">
    <source>
        <dbReference type="EMBL" id="GAH73140.1"/>
    </source>
</evidence>
<proteinExistence type="predicted"/>
<dbReference type="InterPro" id="IPR003789">
    <property type="entry name" value="Asn/Gln_tRNA_amidoTrase-B-like"/>
</dbReference>
<accession>X1IV46</accession>
<dbReference type="SUPFAM" id="SSF89095">
    <property type="entry name" value="GatB/YqeY motif"/>
    <property type="match status" value="1"/>
</dbReference>
<protein>
    <recommendedName>
        <fullName evidence="2">GatB/YqeY domain-containing protein</fullName>
    </recommendedName>
</protein>
<dbReference type="InterPro" id="IPR042184">
    <property type="entry name" value="YqeY/Aim41_N"/>
</dbReference>
<evidence type="ECO:0008006" key="2">
    <source>
        <dbReference type="Google" id="ProtNLM"/>
    </source>
</evidence>
<comment type="caution">
    <text evidence="1">The sequence shown here is derived from an EMBL/GenBank/DDBJ whole genome shotgun (WGS) entry which is preliminary data.</text>
</comment>
<sequence>MEQEAELKQKLMDDLKQAMRGGDKVRRSVIRLVMAAIKNAEIARQAALEDADILGIIAKEVRQRQESIEAFRLGNRHDLVIQEEAELAVLNEYLPRQMTREEIIAEARRAIEEVGAQGPADKGKVMPKLIAQLKGRADGREINTIVTELLQ</sequence>
<organism evidence="1">
    <name type="scientific">marine sediment metagenome</name>
    <dbReference type="NCBI Taxonomy" id="412755"/>
    <lineage>
        <taxon>unclassified sequences</taxon>
        <taxon>metagenomes</taxon>
        <taxon>ecological metagenomes</taxon>
    </lineage>
</organism>
<dbReference type="PANTHER" id="PTHR28055:SF1">
    <property type="entry name" value="ALTERED INHERITANCE OF MITOCHONDRIA PROTEIN 41, MITOCHONDRIAL"/>
    <property type="match status" value="1"/>
</dbReference>
<dbReference type="Gene3D" id="1.10.10.410">
    <property type="match status" value="1"/>
</dbReference>
<dbReference type="InterPro" id="IPR019004">
    <property type="entry name" value="YqeY/Aim41"/>
</dbReference>
<dbReference type="Pfam" id="PF09424">
    <property type="entry name" value="YqeY"/>
    <property type="match status" value="1"/>
</dbReference>
<dbReference type="EMBL" id="BARU01033936">
    <property type="protein sequence ID" value="GAH73140.1"/>
    <property type="molecule type" value="Genomic_DNA"/>
</dbReference>
<gene>
    <name evidence="1" type="ORF">S03H2_53323</name>
</gene>
<dbReference type="GO" id="GO:0016884">
    <property type="term" value="F:carbon-nitrogen ligase activity, with glutamine as amido-N-donor"/>
    <property type="evidence" value="ECO:0007669"/>
    <property type="project" value="InterPro"/>
</dbReference>
<reference evidence="1" key="1">
    <citation type="journal article" date="2014" name="Front. Microbiol.">
        <title>High frequency of phylogenetically diverse reductive dehalogenase-homologous genes in deep subseafloor sedimentary metagenomes.</title>
        <authorList>
            <person name="Kawai M."/>
            <person name="Futagami T."/>
            <person name="Toyoda A."/>
            <person name="Takaki Y."/>
            <person name="Nishi S."/>
            <person name="Hori S."/>
            <person name="Arai W."/>
            <person name="Tsubouchi T."/>
            <person name="Morono Y."/>
            <person name="Uchiyama I."/>
            <person name="Ito T."/>
            <person name="Fujiyama A."/>
            <person name="Inagaki F."/>
            <person name="Takami H."/>
        </authorList>
    </citation>
    <scope>NUCLEOTIDE SEQUENCE</scope>
    <source>
        <strain evidence="1">Expedition CK06-06</strain>
    </source>
</reference>
<dbReference type="InterPro" id="IPR023168">
    <property type="entry name" value="GatB_Yqey_C_2"/>
</dbReference>
<dbReference type="PANTHER" id="PTHR28055">
    <property type="entry name" value="ALTERED INHERITANCE OF MITOCHONDRIA PROTEIN 41, MITOCHONDRIAL"/>
    <property type="match status" value="1"/>
</dbReference>